<dbReference type="SUPFAM" id="SSF47473">
    <property type="entry name" value="EF-hand"/>
    <property type="match status" value="1"/>
</dbReference>
<sequence>MSVEDSKFTVAAEIEALVPSEKLEKIKRSFVELDSNHDGKIALEEYLEYFLAIEREKLLKRFQYIDKNQDGYIEFEEFLIAAEPNYSLLKRFREFDANHNGLLSVEEALQIAEEFKFPITKEWLDQLVQVDQAGKKRISYNEYLGAVMRFGFQ</sequence>
<evidence type="ECO:0000256" key="2">
    <source>
        <dbReference type="ARBA" id="ARBA00022737"/>
    </source>
</evidence>
<name>A0AA97ALG9_9CYAN</name>
<dbReference type="PANTHER" id="PTHR45942">
    <property type="entry name" value="PROTEIN PHOSPATASE 3 REGULATORY SUBUNIT B ALPHA ISOFORM TYPE 1"/>
    <property type="match status" value="1"/>
</dbReference>
<dbReference type="PROSITE" id="PS50222">
    <property type="entry name" value="EF_HAND_2"/>
    <property type="match status" value="2"/>
</dbReference>
<organism evidence="4">
    <name type="scientific">Leptolyngbya sp. NK1-12</name>
    <dbReference type="NCBI Taxonomy" id="2547451"/>
    <lineage>
        <taxon>Bacteria</taxon>
        <taxon>Bacillati</taxon>
        <taxon>Cyanobacteriota</taxon>
        <taxon>Cyanophyceae</taxon>
        <taxon>Leptolyngbyales</taxon>
        <taxon>Leptolyngbyaceae</taxon>
        <taxon>Leptolyngbya group</taxon>
        <taxon>Leptolyngbya</taxon>
    </lineage>
</organism>
<feature type="domain" description="EF-hand" evidence="3">
    <location>
        <begin position="53"/>
        <end position="88"/>
    </location>
</feature>
<dbReference type="RefSeq" id="WP_316435758.1">
    <property type="nucleotide sequence ID" value="NZ_CP053587.1"/>
</dbReference>
<dbReference type="SMART" id="SM00054">
    <property type="entry name" value="EFh"/>
    <property type="match status" value="4"/>
</dbReference>
<dbReference type="Gene3D" id="1.10.238.10">
    <property type="entry name" value="EF-hand"/>
    <property type="match status" value="2"/>
</dbReference>
<dbReference type="InterPro" id="IPR002048">
    <property type="entry name" value="EF_hand_dom"/>
</dbReference>
<dbReference type="AlphaFoldDB" id="A0AA97ALG9"/>
<gene>
    <name evidence="4" type="ORF">HJG54_31805</name>
</gene>
<keyword evidence="1" id="KW-0479">Metal-binding</keyword>
<protein>
    <submittedName>
        <fullName evidence="4">Calcium-binding protein</fullName>
    </submittedName>
</protein>
<reference evidence="4" key="1">
    <citation type="submission" date="2020-05" db="EMBL/GenBank/DDBJ databases">
        <authorList>
            <person name="Zhu T."/>
            <person name="Keshari N."/>
            <person name="Lu X."/>
        </authorList>
    </citation>
    <scope>NUCLEOTIDE SEQUENCE</scope>
    <source>
        <strain evidence="4">NK1-12</strain>
    </source>
</reference>
<evidence type="ECO:0000256" key="1">
    <source>
        <dbReference type="ARBA" id="ARBA00022723"/>
    </source>
</evidence>
<feature type="domain" description="EF-hand" evidence="3">
    <location>
        <begin position="90"/>
        <end position="118"/>
    </location>
</feature>
<dbReference type="InterPro" id="IPR018247">
    <property type="entry name" value="EF_Hand_1_Ca_BS"/>
</dbReference>
<proteinExistence type="predicted"/>
<keyword evidence="2" id="KW-0677">Repeat</keyword>
<dbReference type="InterPro" id="IPR011992">
    <property type="entry name" value="EF-hand-dom_pair"/>
</dbReference>
<dbReference type="Pfam" id="PF13499">
    <property type="entry name" value="EF-hand_7"/>
    <property type="match status" value="2"/>
</dbReference>
<dbReference type="PROSITE" id="PS00018">
    <property type="entry name" value="EF_HAND_1"/>
    <property type="match status" value="1"/>
</dbReference>
<evidence type="ECO:0000259" key="3">
    <source>
        <dbReference type="PROSITE" id="PS50222"/>
    </source>
</evidence>
<accession>A0AA97ALG9</accession>
<dbReference type="EMBL" id="CP053587">
    <property type="protein sequence ID" value="WNZ27466.1"/>
    <property type="molecule type" value="Genomic_DNA"/>
</dbReference>
<dbReference type="GO" id="GO:0005509">
    <property type="term" value="F:calcium ion binding"/>
    <property type="evidence" value="ECO:0007669"/>
    <property type="project" value="InterPro"/>
</dbReference>
<evidence type="ECO:0000313" key="4">
    <source>
        <dbReference type="EMBL" id="WNZ27466.1"/>
    </source>
</evidence>
<dbReference type="CDD" id="cd00051">
    <property type="entry name" value="EFh"/>
    <property type="match status" value="1"/>
</dbReference>